<evidence type="ECO:0008006" key="12">
    <source>
        <dbReference type="Google" id="ProtNLM"/>
    </source>
</evidence>
<feature type="transmembrane region" description="Helical" evidence="7">
    <location>
        <begin position="154"/>
        <end position="175"/>
    </location>
</feature>
<evidence type="ECO:0000259" key="8">
    <source>
        <dbReference type="Pfam" id="PF00924"/>
    </source>
</evidence>
<dbReference type="Pfam" id="PF21082">
    <property type="entry name" value="MS_channel_3rd"/>
    <property type="match status" value="1"/>
</dbReference>
<dbReference type="PANTHER" id="PTHR30221">
    <property type="entry name" value="SMALL-CONDUCTANCE MECHANOSENSITIVE CHANNEL"/>
    <property type="match status" value="1"/>
</dbReference>
<evidence type="ECO:0000313" key="10">
    <source>
        <dbReference type="EMBL" id="GHO54712.1"/>
    </source>
</evidence>
<dbReference type="InterPro" id="IPR010920">
    <property type="entry name" value="LSM_dom_sf"/>
</dbReference>
<comment type="caution">
    <text evidence="10">The sequence shown here is derived from an EMBL/GenBank/DDBJ whole genome shotgun (WGS) entry which is preliminary data.</text>
</comment>
<dbReference type="InterPro" id="IPR011014">
    <property type="entry name" value="MscS_channel_TM-2"/>
</dbReference>
<dbReference type="InterPro" id="IPR049278">
    <property type="entry name" value="MS_channel_C"/>
</dbReference>
<comment type="similarity">
    <text evidence="2">Belongs to the MscS (TC 1.A.23) family.</text>
</comment>
<keyword evidence="3" id="KW-1003">Cell membrane</keyword>
<dbReference type="Pfam" id="PF00924">
    <property type="entry name" value="MS_channel_2nd"/>
    <property type="match status" value="1"/>
</dbReference>
<feature type="transmembrane region" description="Helical" evidence="7">
    <location>
        <begin position="20"/>
        <end position="40"/>
    </location>
</feature>
<proteinExistence type="inferred from homology"/>
<evidence type="ECO:0000256" key="7">
    <source>
        <dbReference type="SAM" id="Phobius"/>
    </source>
</evidence>
<dbReference type="Gene3D" id="2.30.30.60">
    <property type="match status" value="1"/>
</dbReference>
<feature type="domain" description="Mechanosensitive ion channel MscS" evidence="8">
    <location>
        <begin position="199"/>
        <end position="269"/>
    </location>
</feature>
<dbReference type="InterPro" id="IPR023408">
    <property type="entry name" value="MscS_beta-dom_sf"/>
</dbReference>
<keyword evidence="6 7" id="KW-0472">Membrane</keyword>
<gene>
    <name evidence="10" type="ORF">KSB_31870</name>
</gene>
<name>A0ABQ3UPY3_9CHLR</name>
<organism evidence="10 11">
    <name type="scientific">Ktedonobacter robiniae</name>
    <dbReference type="NCBI Taxonomy" id="2778365"/>
    <lineage>
        <taxon>Bacteria</taxon>
        <taxon>Bacillati</taxon>
        <taxon>Chloroflexota</taxon>
        <taxon>Ktedonobacteria</taxon>
        <taxon>Ktedonobacterales</taxon>
        <taxon>Ktedonobacteraceae</taxon>
        <taxon>Ktedonobacter</taxon>
    </lineage>
</organism>
<dbReference type="PANTHER" id="PTHR30221:SF1">
    <property type="entry name" value="SMALL-CONDUCTANCE MECHANOSENSITIVE CHANNEL"/>
    <property type="match status" value="1"/>
</dbReference>
<evidence type="ECO:0000256" key="3">
    <source>
        <dbReference type="ARBA" id="ARBA00022475"/>
    </source>
</evidence>
<evidence type="ECO:0000313" key="11">
    <source>
        <dbReference type="Proteomes" id="UP000654345"/>
    </source>
</evidence>
<feature type="transmembrane region" description="Helical" evidence="7">
    <location>
        <begin position="61"/>
        <end position="81"/>
    </location>
</feature>
<evidence type="ECO:0000256" key="2">
    <source>
        <dbReference type="ARBA" id="ARBA00008017"/>
    </source>
</evidence>
<dbReference type="SUPFAM" id="SSF82689">
    <property type="entry name" value="Mechanosensitive channel protein MscS (YggB), C-terminal domain"/>
    <property type="match status" value="1"/>
</dbReference>
<evidence type="ECO:0000256" key="5">
    <source>
        <dbReference type="ARBA" id="ARBA00022989"/>
    </source>
</evidence>
<dbReference type="Proteomes" id="UP000654345">
    <property type="component" value="Unassembled WGS sequence"/>
</dbReference>
<feature type="transmembrane region" description="Helical" evidence="7">
    <location>
        <begin position="113"/>
        <end position="134"/>
    </location>
</feature>
<evidence type="ECO:0000259" key="9">
    <source>
        <dbReference type="Pfam" id="PF21082"/>
    </source>
</evidence>
<keyword evidence="11" id="KW-1185">Reference proteome</keyword>
<dbReference type="InterPro" id="IPR011066">
    <property type="entry name" value="MscS_channel_C_sf"/>
</dbReference>
<dbReference type="SUPFAM" id="SSF82861">
    <property type="entry name" value="Mechanosensitive channel protein MscS (YggB), transmembrane region"/>
    <property type="match status" value="1"/>
</dbReference>
<dbReference type="InterPro" id="IPR045275">
    <property type="entry name" value="MscS_archaea/bacteria_type"/>
</dbReference>
<sequence length="365" mass="41282">MILAQELINYIWLKSMIQPVFRIIILVAATLIAIFLGLQFRRRLRARLKKTVLDTWIIETLGILIILPPVIIVLLIAPIIYDWGFNHFKDWIDGIGTTLKIDSGNLPNTLWHLFWTFFWTILVIALGLGAARTVRDLIVRSLGENRIDINIRTLIGRIFYLVTLIIVLFVLLSIWNIPITAPLTILGALTVAITVSIQDIVKNLFSGFYLLVERPFYIGNIITTNSVGVNYTGRVEDIQLRATKVRQLSGEEIMIPNAYLFNNVVVNSSYYGERRAAITIALPQDKFVKEETAAIILRELKEIPAVIPKPEPGVHFTSFAAQKVTLTLRFWISVEQTDTITDVMFALYHALPDAELTVTELAGNI</sequence>
<dbReference type="Gene3D" id="1.10.287.1260">
    <property type="match status" value="1"/>
</dbReference>
<feature type="domain" description="Mechanosensitive ion channel MscS C-terminal" evidence="9">
    <location>
        <begin position="292"/>
        <end position="343"/>
    </location>
</feature>
<evidence type="ECO:0000256" key="6">
    <source>
        <dbReference type="ARBA" id="ARBA00023136"/>
    </source>
</evidence>
<keyword evidence="4 7" id="KW-0812">Transmembrane</keyword>
<dbReference type="InterPro" id="IPR006685">
    <property type="entry name" value="MscS_channel_2nd"/>
</dbReference>
<keyword evidence="5 7" id="KW-1133">Transmembrane helix</keyword>
<reference evidence="10 11" key="1">
    <citation type="journal article" date="2021" name="Int. J. Syst. Evol. Microbiol.">
        <title>Reticulibacter mediterranei gen. nov., sp. nov., within the new family Reticulibacteraceae fam. nov., and Ktedonospora formicarum gen. nov., sp. nov., Ktedonobacter robiniae sp. nov., Dictyobacter formicarum sp. nov. and Dictyobacter arantiisoli sp. nov., belonging to the class Ktedonobacteria.</title>
        <authorList>
            <person name="Yabe S."/>
            <person name="Zheng Y."/>
            <person name="Wang C.M."/>
            <person name="Sakai Y."/>
            <person name="Abe K."/>
            <person name="Yokota A."/>
            <person name="Donadio S."/>
            <person name="Cavaletti L."/>
            <person name="Monciardini P."/>
        </authorList>
    </citation>
    <scope>NUCLEOTIDE SEQUENCE [LARGE SCALE GENOMIC DNA]</scope>
    <source>
        <strain evidence="10 11">SOSP1-30</strain>
    </source>
</reference>
<dbReference type="EMBL" id="BNJG01000001">
    <property type="protein sequence ID" value="GHO54712.1"/>
    <property type="molecule type" value="Genomic_DNA"/>
</dbReference>
<dbReference type="SUPFAM" id="SSF50182">
    <property type="entry name" value="Sm-like ribonucleoproteins"/>
    <property type="match status" value="1"/>
</dbReference>
<evidence type="ECO:0000256" key="1">
    <source>
        <dbReference type="ARBA" id="ARBA00004651"/>
    </source>
</evidence>
<protein>
    <recommendedName>
        <fullName evidence="12">Mechanosensitive ion channel protein MscS</fullName>
    </recommendedName>
</protein>
<comment type="subcellular location">
    <subcellularLocation>
        <location evidence="1">Cell membrane</location>
        <topology evidence="1">Multi-pass membrane protein</topology>
    </subcellularLocation>
</comment>
<dbReference type="Gene3D" id="3.30.70.100">
    <property type="match status" value="1"/>
</dbReference>
<accession>A0ABQ3UPY3</accession>
<evidence type="ECO:0000256" key="4">
    <source>
        <dbReference type="ARBA" id="ARBA00022692"/>
    </source>
</evidence>